<name>A0A0A9GT74_ARUDO</name>
<reference evidence="1" key="1">
    <citation type="submission" date="2014-09" db="EMBL/GenBank/DDBJ databases">
        <authorList>
            <person name="Magalhaes I.L.F."/>
            <person name="Oliveira U."/>
            <person name="Santos F.R."/>
            <person name="Vidigal T.H.D.A."/>
            <person name="Brescovit A.D."/>
            <person name="Santos A.J."/>
        </authorList>
    </citation>
    <scope>NUCLEOTIDE SEQUENCE</scope>
    <source>
        <tissue evidence="1">Shoot tissue taken approximately 20 cm above the soil surface</tissue>
    </source>
</reference>
<organism evidence="1">
    <name type="scientific">Arundo donax</name>
    <name type="common">Giant reed</name>
    <name type="synonym">Donax arundinaceus</name>
    <dbReference type="NCBI Taxonomy" id="35708"/>
    <lineage>
        <taxon>Eukaryota</taxon>
        <taxon>Viridiplantae</taxon>
        <taxon>Streptophyta</taxon>
        <taxon>Embryophyta</taxon>
        <taxon>Tracheophyta</taxon>
        <taxon>Spermatophyta</taxon>
        <taxon>Magnoliopsida</taxon>
        <taxon>Liliopsida</taxon>
        <taxon>Poales</taxon>
        <taxon>Poaceae</taxon>
        <taxon>PACMAD clade</taxon>
        <taxon>Arundinoideae</taxon>
        <taxon>Arundineae</taxon>
        <taxon>Arundo</taxon>
    </lineage>
</organism>
<accession>A0A0A9GT74</accession>
<reference evidence="1" key="2">
    <citation type="journal article" date="2015" name="Data Brief">
        <title>Shoot transcriptome of the giant reed, Arundo donax.</title>
        <authorList>
            <person name="Barrero R.A."/>
            <person name="Guerrero F.D."/>
            <person name="Moolhuijzen P."/>
            <person name="Goolsby J.A."/>
            <person name="Tidwell J."/>
            <person name="Bellgard S.E."/>
            <person name="Bellgard M.I."/>
        </authorList>
    </citation>
    <scope>NUCLEOTIDE SEQUENCE</scope>
    <source>
        <tissue evidence="1">Shoot tissue taken approximately 20 cm above the soil surface</tissue>
    </source>
</reference>
<protein>
    <submittedName>
        <fullName evidence="1">Uncharacterized protein</fullName>
    </submittedName>
</protein>
<dbReference type="AlphaFoldDB" id="A0A0A9GT74"/>
<evidence type="ECO:0000313" key="1">
    <source>
        <dbReference type="EMBL" id="JAE25761.1"/>
    </source>
</evidence>
<dbReference type="EMBL" id="GBRH01172135">
    <property type="protein sequence ID" value="JAE25761.1"/>
    <property type="molecule type" value="Transcribed_RNA"/>
</dbReference>
<sequence length="32" mass="3607">MNEDEYNYQAFWGPKPRLLCTPGMNSSPATTS</sequence>
<proteinExistence type="predicted"/>